<dbReference type="KEGG" id="ams:AMIS_24790"/>
<keyword evidence="2" id="KW-0812">Transmembrane</keyword>
<dbReference type="EMBL" id="AP012319">
    <property type="protein sequence ID" value="BAL87699.1"/>
    <property type="molecule type" value="Genomic_DNA"/>
</dbReference>
<reference evidence="3 4" key="1">
    <citation type="submission" date="2012-02" db="EMBL/GenBank/DDBJ databases">
        <title>Complete genome sequence of Actinoplanes missouriensis 431 (= NBRC 102363).</title>
        <authorList>
            <person name="Ohnishi Y."/>
            <person name="Ishikawa J."/>
            <person name="Sekine M."/>
            <person name="Hosoyama A."/>
            <person name="Harada T."/>
            <person name="Narita H."/>
            <person name="Hata T."/>
            <person name="Konno Y."/>
            <person name="Tutikane K."/>
            <person name="Fujita N."/>
            <person name="Horinouchi S."/>
            <person name="Hayakawa M."/>
        </authorList>
    </citation>
    <scope>NUCLEOTIDE SEQUENCE [LARGE SCALE GENOMIC DNA]</scope>
    <source>
        <strain evidence="4">ATCC 14538 / DSM 43046 / CBS 188.64 / JCM 3121 / NBRC 102363 / NCIMB 12654 / NRRL B-3342 / UNCC 431</strain>
    </source>
</reference>
<keyword evidence="2" id="KW-1133">Transmembrane helix</keyword>
<dbReference type="AlphaFoldDB" id="I0H3W2"/>
<feature type="transmembrane region" description="Helical" evidence="2">
    <location>
        <begin position="40"/>
        <end position="58"/>
    </location>
</feature>
<gene>
    <name evidence="3" type="ordered locus">AMIS_24790</name>
</gene>
<evidence type="ECO:0000313" key="3">
    <source>
        <dbReference type="EMBL" id="BAL87699.1"/>
    </source>
</evidence>
<dbReference type="eggNOG" id="COG3224">
    <property type="taxonomic scope" value="Bacteria"/>
</dbReference>
<dbReference type="Proteomes" id="UP000007882">
    <property type="component" value="Chromosome"/>
</dbReference>
<dbReference type="HOGENOM" id="CLU_2285391_0_0_11"/>
<proteinExistence type="predicted"/>
<evidence type="ECO:0000256" key="1">
    <source>
        <dbReference type="SAM" id="MobiDB-lite"/>
    </source>
</evidence>
<evidence type="ECO:0000313" key="4">
    <source>
        <dbReference type="Proteomes" id="UP000007882"/>
    </source>
</evidence>
<accession>I0H3W2</accession>
<dbReference type="OrthoDB" id="1494254at2"/>
<sequence length="101" mass="11259">MPPRWKTFVLTASVILVLQNLVSALLTPLTTGWPPVLRSAVVITGVVALMTWVVMPRLTRWLAGWLRPAPQKPFHSMASRCAGDHPDGEPVSHTFRDGRHR</sequence>
<evidence type="ECO:0000256" key="2">
    <source>
        <dbReference type="SAM" id="Phobius"/>
    </source>
</evidence>
<dbReference type="PATRIC" id="fig|512565.3.peg.2478"/>
<name>I0H3W2_ACTM4</name>
<organism evidence="3 4">
    <name type="scientific">Actinoplanes missouriensis (strain ATCC 14538 / DSM 43046 / CBS 188.64 / JCM 3121 / NBRC 102363 / NCIMB 12654 / NRRL B-3342 / UNCC 431)</name>
    <dbReference type="NCBI Taxonomy" id="512565"/>
    <lineage>
        <taxon>Bacteria</taxon>
        <taxon>Bacillati</taxon>
        <taxon>Actinomycetota</taxon>
        <taxon>Actinomycetes</taxon>
        <taxon>Micromonosporales</taxon>
        <taxon>Micromonosporaceae</taxon>
        <taxon>Actinoplanes</taxon>
    </lineage>
</organism>
<keyword evidence="4" id="KW-1185">Reference proteome</keyword>
<keyword evidence="2" id="KW-0472">Membrane</keyword>
<dbReference type="RefSeq" id="WP_014442594.1">
    <property type="nucleotide sequence ID" value="NC_017093.1"/>
</dbReference>
<feature type="compositionally biased region" description="Basic and acidic residues" evidence="1">
    <location>
        <begin position="82"/>
        <end position="101"/>
    </location>
</feature>
<protein>
    <submittedName>
        <fullName evidence="3">Uncharacterized protein</fullName>
    </submittedName>
</protein>
<feature type="region of interest" description="Disordered" evidence="1">
    <location>
        <begin position="76"/>
        <end position="101"/>
    </location>
</feature>
<dbReference type="STRING" id="512565.AMIS_24790"/>